<keyword evidence="6" id="KW-0479">Metal-binding</keyword>
<dbReference type="Pfam" id="PF04406">
    <property type="entry name" value="TP6A_N"/>
    <property type="match status" value="1"/>
</dbReference>
<comment type="similarity">
    <text evidence="4 12">Belongs to the TOP6A family.</text>
</comment>
<dbReference type="PANTHER" id="PTHR10848:SF0">
    <property type="entry name" value="MEIOTIC RECOMBINATION PROTEIN SPO11"/>
    <property type="match status" value="1"/>
</dbReference>
<dbReference type="EMBL" id="JAPFFF010000018">
    <property type="protein sequence ID" value="KAK8860292.1"/>
    <property type="molecule type" value="Genomic_DNA"/>
</dbReference>
<feature type="domain" description="Topoisomerase 6 subunit A/Spo11 TOPRIM" evidence="14">
    <location>
        <begin position="214"/>
        <end position="377"/>
    </location>
</feature>
<dbReference type="Pfam" id="PF21180">
    <property type="entry name" value="TOP6A-Spo11_Toprim"/>
    <property type="match status" value="1"/>
</dbReference>
<gene>
    <name evidence="15" type="ORF">M9Y10_011956</name>
</gene>
<name>A0ABR2ICX0_9EUKA</name>
<evidence type="ECO:0000256" key="4">
    <source>
        <dbReference type="ARBA" id="ARBA00006559"/>
    </source>
</evidence>
<evidence type="ECO:0000259" key="13">
    <source>
        <dbReference type="Pfam" id="PF04406"/>
    </source>
</evidence>
<comment type="catalytic activity">
    <reaction evidence="1 12">
        <text>ATP-dependent breakage, passage and rejoining of double-stranded DNA.</text>
        <dbReference type="EC" id="5.6.2.2"/>
    </reaction>
</comment>
<dbReference type="SUPFAM" id="SSF56726">
    <property type="entry name" value="DNA topoisomerase IV, alpha subunit"/>
    <property type="match status" value="1"/>
</dbReference>
<dbReference type="PRINTS" id="PR01551">
    <property type="entry name" value="SPO11HOMOLOG"/>
</dbReference>
<dbReference type="Gene3D" id="1.10.10.10">
    <property type="entry name" value="Winged helix-like DNA-binding domain superfamily/Winged helix DNA-binding domain"/>
    <property type="match status" value="1"/>
</dbReference>
<keyword evidence="8 12" id="KW-0799">Topoisomerase</keyword>
<feature type="domain" description="Spo11/DNA topoisomerase VI subunit A N-terminal" evidence="13">
    <location>
        <begin position="95"/>
        <end position="156"/>
    </location>
</feature>
<protein>
    <recommendedName>
        <fullName evidence="5">DNA topoisomerase (ATP-hydrolyzing)</fullName>
        <ecNumber evidence="5">5.6.2.2</ecNumber>
    </recommendedName>
</protein>
<evidence type="ECO:0000259" key="14">
    <source>
        <dbReference type="Pfam" id="PF21180"/>
    </source>
</evidence>
<evidence type="ECO:0000313" key="16">
    <source>
        <dbReference type="Proteomes" id="UP001470230"/>
    </source>
</evidence>
<evidence type="ECO:0000256" key="6">
    <source>
        <dbReference type="ARBA" id="ARBA00022723"/>
    </source>
</evidence>
<proteinExistence type="inferred from homology"/>
<evidence type="ECO:0000256" key="9">
    <source>
        <dbReference type="ARBA" id="ARBA00023125"/>
    </source>
</evidence>
<keyword evidence="7" id="KW-0460">Magnesium</keyword>
<dbReference type="Proteomes" id="UP001470230">
    <property type="component" value="Unassembled WGS sequence"/>
</dbReference>
<dbReference type="InterPro" id="IPR002815">
    <property type="entry name" value="Spo11/TopoVI_A"/>
</dbReference>
<reference evidence="15 16" key="1">
    <citation type="submission" date="2024-04" db="EMBL/GenBank/DDBJ databases">
        <title>Tritrichomonas musculus Genome.</title>
        <authorList>
            <person name="Alves-Ferreira E."/>
            <person name="Grigg M."/>
            <person name="Lorenzi H."/>
            <person name="Galac M."/>
        </authorList>
    </citation>
    <scope>NUCLEOTIDE SEQUENCE [LARGE SCALE GENOMIC DNA]</scope>
    <source>
        <strain evidence="15 16">EAF2021</strain>
    </source>
</reference>
<evidence type="ECO:0000256" key="3">
    <source>
        <dbReference type="ARBA" id="ARBA00004123"/>
    </source>
</evidence>
<dbReference type="CDD" id="cd00223">
    <property type="entry name" value="TOPRIM_TopoIIB_SPO"/>
    <property type="match status" value="1"/>
</dbReference>
<dbReference type="PROSITE" id="PS52041">
    <property type="entry name" value="TOPO_IIB"/>
    <property type="match status" value="1"/>
</dbReference>
<evidence type="ECO:0000256" key="7">
    <source>
        <dbReference type="ARBA" id="ARBA00022842"/>
    </source>
</evidence>
<dbReference type="InterPro" id="IPR036388">
    <property type="entry name" value="WH-like_DNA-bd_sf"/>
</dbReference>
<evidence type="ECO:0000256" key="1">
    <source>
        <dbReference type="ARBA" id="ARBA00000185"/>
    </source>
</evidence>
<dbReference type="InterPro" id="IPR013049">
    <property type="entry name" value="Spo11/TopoVI_A_N"/>
</dbReference>
<comment type="subcellular location">
    <subcellularLocation>
        <location evidence="3">Nucleus</location>
    </subcellularLocation>
</comment>
<dbReference type="InterPro" id="IPR036078">
    <property type="entry name" value="Spo11/TopoVI_A_sf"/>
</dbReference>
<evidence type="ECO:0000256" key="2">
    <source>
        <dbReference type="ARBA" id="ARBA00001946"/>
    </source>
</evidence>
<keyword evidence="10 12" id="KW-0413">Isomerase</keyword>
<sequence length="384" mass="43960">MINEDTFSQWLISGDDTVSYAKSNIISPDSVIEKIKNITEYVLSQLQDDTPPDDIEIQLNERNSELNSQVDPILGVFVQYDTPLKKTYSLVKNPHRFAVFFRVLSIAYRNLIHKEILTKRSIFYHDCDLFDSQNVVDDVIEDISCCLEIPRASLNIIACQKGLVAGPLQWIITSNDNNNQKGSNNILIDCSNKVEQIPSMIDTICAQKTKAIAILVVEKEAVFQRLVQSSIVHEIIIVTARGMPDYSTRLFLKLLEDSFDIPIVGLFDADPYGIFIFFVYRFGSRSSAYDGMNMSIPSMLWLGIRPSELNELSLPKKAFKEQDENDHKLLDKLLKEKNIPECYKAEINILKDLNVKCEIEALTNDLNRLVDIYLPLKFRKHDWI</sequence>
<comment type="cofactor">
    <cofactor evidence="2">
        <name>Mg(2+)</name>
        <dbReference type="ChEBI" id="CHEBI:18420"/>
    </cofactor>
</comment>
<feature type="active site" description="O-(5'-phospho-DNA)-tyrosine intermediate" evidence="12">
    <location>
        <position position="124"/>
    </location>
</feature>
<dbReference type="EC" id="5.6.2.2" evidence="5"/>
<evidence type="ECO:0000256" key="10">
    <source>
        <dbReference type="ARBA" id="ARBA00023235"/>
    </source>
</evidence>
<evidence type="ECO:0000256" key="8">
    <source>
        <dbReference type="ARBA" id="ARBA00023029"/>
    </source>
</evidence>
<organism evidence="15 16">
    <name type="scientific">Tritrichomonas musculus</name>
    <dbReference type="NCBI Taxonomy" id="1915356"/>
    <lineage>
        <taxon>Eukaryota</taxon>
        <taxon>Metamonada</taxon>
        <taxon>Parabasalia</taxon>
        <taxon>Tritrichomonadida</taxon>
        <taxon>Tritrichomonadidae</taxon>
        <taxon>Tritrichomonas</taxon>
    </lineage>
</organism>
<dbReference type="InterPro" id="IPR034136">
    <property type="entry name" value="TOPRIM_Topo6A/Spo11"/>
</dbReference>
<dbReference type="InterPro" id="IPR013048">
    <property type="entry name" value="Meiotic_Spo11"/>
</dbReference>
<keyword evidence="11" id="KW-0539">Nucleus</keyword>
<keyword evidence="16" id="KW-1185">Reference proteome</keyword>
<evidence type="ECO:0000256" key="11">
    <source>
        <dbReference type="ARBA" id="ARBA00023242"/>
    </source>
</evidence>
<dbReference type="PRINTS" id="PR01550">
    <property type="entry name" value="TOP6AFAMILY"/>
</dbReference>
<comment type="caution">
    <text evidence="15">The sequence shown here is derived from an EMBL/GenBank/DDBJ whole genome shotgun (WGS) entry which is preliminary data.</text>
</comment>
<accession>A0ABR2ICX0</accession>
<evidence type="ECO:0000313" key="15">
    <source>
        <dbReference type="EMBL" id="KAK8860292.1"/>
    </source>
</evidence>
<evidence type="ECO:0000256" key="5">
    <source>
        <dbReference type="ARBA" id="ARBA00012895"/>
    </source>
</evidence>
<keyword evidence="9 12" id="KW-0238">DNA-binding</keyword>
<dbReference type="Gene3D" id="3.40.1360.10">
    <property type="match status" value="1"/>
</dbReference>
<evidence type="ECO:0000256" key="12">
    <source>
        <dbReference type="PROSITE-ProRule" id="PRU01385"/>
    </source>
</evidence>
<dbReference type="PANTHER" id="PTHR10848">
    <property type="entry name" value="MEIOTIC RECOMBINATION PROTEIN SPO11"/>
    <property type="match status" value="1"/>
</dbReference>